<reference evidence="1" key="1">
    <citation type="journal article" date="2021" name="Proc. Natl. Acad. Sci. U.S.A.">
        <title>A Catalog of Tens of Thousands of Viruses from Human Metagenomes Reveals Hidden Associations with Chronic Diseases.</title>
        <authorList>
            <person name="Tisza M.J."/>
            <person name="Buck C.B."/>
        </authorList>
    </citation>
    <scope>NUCLEOTIDE SEQUENCE</scope>
    <source>
        <strain evidence="1">CtKNZ79</strain>
    </source>
</reference>
<accession>A0A8S5U9U1</accession>
<evidence type="ECO:0000313" key="1">
    <source>
        <dbReference type="EMBL" id="DAF91154.1"/>
    </source>
</evidence>
<organism evidence="1">
    <name type="scientific">Siphoviridae sp. ctKNZ79</name>
    <dbReference type="NCBI Taxonomy" id="2825440"/>
    <lineage>
        <taxon>Viruses</taxon>
        <taxon>Duplodnaviria</taxon>
        <taxon>Heunggongvirae</taxon>
        <taxon>Uroviricota</taxon>
        <taxon>Caudoviricetes</taxon>
    </lineage>
</organism>
<name>A0A8S5U9U1_9CAUD</name>
<dbReference type="EMBL" id="BK016045">
    <property type="protein sequence ID" value="DAF91154.1"/>
    <property type="molecule type" value="Genomic_DNA"/>
</dbReference>
<protein>
    <submittedName>
        <fullName evidence="1">Uncharacterized protein</fullName>
    </submittedName>
</protein>
<sequence length="106" mass="12430">MKADWWAQVRIALRAYTRRKKEYDKLPPRQREEVDAVTAALEEVKRTEGMEPVYNMLEMYHIKGTHTLDGAAFAVGYGHERAAHYNRRFMRLVATKLGYLYPPSKN</sequence>
<proteinExistence type="predicted"/>